<accession>A0ABU2JYI6</accession>
<sequence>MLAASAFLLAITLCYILLCVASPFGRCRKCDGLGHQLITKTTITGATKHRRGNDCRRCQASGLRLRIGRRAHNAWRRTYRNGTR</sequence>
<dbReference type="Proteomes" id="UP001183410">
    <property type="component" value="Unassembled WGS sequence"/>
</dbReference>
<proteinExistence type="predicted"/>
<gene>
    <name evidence="1" type="ORF">RM844_27490</name>
</gene>
<evidence type="ECO:0000313" key="2">
    <source>
        <dbReference type="Proteomes" id="UP001183410"/>
    </source>
</evidence>
<protein>
    <recommendedName>
        <fullName evidence="3">Secreted protein</fullName>
    </recommendedName>
</protein>
<dbReference type="RefSeq" id="WP_311670107.1">
    <property type="nucleotide sequence ID" value="NZ_JAVREO010000022.1"/>
</dbReference>
<reference evidence="2" key="1">
    <citation type="submission" date="2023-07" db="EMBL/GenBank/DDBJ databases">
        <title>30 novel species of actinomycetes from the DSMZ collection.</title>
        <authorList>
            <person name="Nouioui I."/>
        </authorList>
    </citation>
    <scope>NUCLEOTIDE SEQUENCE [LARGE SCALE GENOMIC DNA]</scope>
    <source>
        <strain evidence="2">DSM 44915</strain>
    </source>
</reference>
<organism evidence="1 2">
    <name type="scientific">Streptomyces chisholmiae</name>
    <dbReference type="NCBI Taxonomy" id="3075540"/>
    <lineage>
        <taxon>Bacteria</taxon>
        <taxon>Bacillati</taxon>
        <taxon>Actinomycetota</taxon>
        <taxon>Actinomycetes</taxon>
        <taxon>Kitasatosporales</taxon>
        <taxon>Streptomycetaceae</taxon>
        <taxon>Streptomyces</taxon>
    </lineage>
</organism>
<dbReference type="EMBL" id="JAVREO010000022">
    <property type="protein sequence ID" value="MDT0270029.1"/>
    <property type="molecule type" value="Genomic_DNA"/>
</dbReference>
<name>A0ABU2JYI6_9ACTN</name>
<comment type="caution">
    <text evidence="1">The sequence shown here is derived from an EMBL/GenBank/DDBJ whole genome shotgun (WGS) entry which is preliminary data.</text>
</comment>
<keyword evidence="2" id="KW-1185">Reference proteome</keyword>
<evidence type="ECO:0008006" key="3">
    <source>
        <dbReference type="Google" id="ProtNLM"/>
    </source>
</evidence>
<evidence type="ECO:0000313" key="1">
    <source>
        <dbReference type="EMBL" id="MDT0270029.1"/>
    </source>
</evidence>